<dbReference type="GO" id="GO:0008610">
    <property type="term" value="P:lipid biosynthetic process"/>
    <property type="evidence" value="ECO:0007669"/>
    <property type="project" value="UniProtKB-ARBA"/>
</dbReference>
<protein>
    <submittedName>
        <fullName evidence="7">Non-ribosomal peptide synthetase</fullName>
    </submittedName>
</protein>
<dbReference type="PROSITE" id="PS00455">
    <property type="entry name" value="AMP_BINDING"/>
    <property type="match status" value="2"/>
</dbReference>
<dbReference type="PANTHER" id="PTHR45527:SF14">
    <property type="entry name" value="PLIPASTATIN SYNTHASE SUBUNIT B"/>
    <property type="match status" value="1"/>
</dbReference>
<dbReference type="GO" id="GO:0017000">
    <property type="term" value="P:antibiotic biosynthetic process"/>
    <property type="evidence" value="ECO:0007669"/>
    <property type="project" value="UniProtKB-ARBA"/>
</dbReference>
<dbReference type="InterPro" id="IPR020845">
    <property type="entry name" value="AMP-binding_CS"/>
</dbReference>
<dbReference type="InterPro" id="IPR006162">
    <property type="entry name" value="Ppantetheine_attach_site"/>
</dbReference>
<name>A0A2V4PQW6_9ACTN</name>
<dbReference type="SMART" id="SM00823">
    <property type="entry name" value="PKS_PP"/>
    <property type="match status" value="3"/>
</dbReference>
<dbReference type="GO" id="GO:0043041">
    <property type="term" value="P:amino acid activation for nonribosomal peptide biosynthetic process"/>
    <property type="evidence" value="ECO:0007669"/>
    <property type="project" value="TreeGrafter"/>
</dbReference>
<dbReference type="FunFam" id="3.40.50.980:FF:000001">
    <property type="entry name" value="Non-ribosomal peptide synthetase"/>
    <property type="match status" value="2"/>
</dbReference>
<dbReference type="GO" id="GO:0031177">
    <property type="term" value="F:phosphopantetheine binding"/>
    <property type="evidence" value="ECO:0007669"/>
    <property type="project" value="InterPro"/>
</dbReference>
<dbReference type="FunFam" id="3.40.50.12780:FF:000012">
    <property type="entry name" value="Non-ribosomal peptide synthetase"/>
    <property type="match status" value="1"/>
</dbReference>
<dbReference type="PANTHER" id="PTHR45527">
    <property type="entry name" value="NONRIBOSOMAL PEPTIDE SYNTHETASE"/>
    <property type="match status" value="1"/>
</dbReference>
<dbReference type="InterPro" id="IPR020806">
    <property type="entry name" value="PKS_PP-bd"/>
</dbReference>
<dbReference type="SUPFAM" id="SSF52777">
    <property type="entry name" value="CoA-dependent acyltransferases"/>
    <property type="match status" value="4"/>
</dbReference>
<keyword evidence="4" id="KW-0597">Phosphoprotein</keyword>
<dbReference type="Gene3D" id="1.10.1200.10">
    <property type="entry name" value="ACP-like"/>
    <property type="match status" value="2"/>
</dbReference>
<evidence type="ECO:0000256" key="4">
    <source>
        <dbReference type="ARBA" id="ARBA00022553"/>
    </source>
</evidence>
<dbReference type="InterPro" id="IPR025110">
    <property type="entry name" value="AMP-bd_C"/>
</dbReference>
<dbReference type="InterPro" id="IPR001242">
    <property type="entry name" value="Condensation_dom"/>
</dbReference>
<evidence type="ECO:0000256" key="1">
    <source>
        <dbReference type="ARBA" id="ARBA00001957"/>
    </source>
</evidence>
<evidence type="ECO:0000259" key="6">
    <source>
        <dbReference type="PROSITE" id="PS50075"/>
    </source>
</evidence>
<dbReference type="Gene3D" id="3.40.50.1820">
    <property type="entry name" value="alpha/beta hydrolase"/>
    <property type="match status" value="1"/>
</dbReference>
<evidence type="ECO:0000256" key="5">
    <source>
        <dbReference type="SAM" id="MobiDB-lite"/>
    </source>
</evidence>
<dbReference type="Proteomes" id="UP000248039">
    <property type="component" value="Unassembled WGS sequence"/>
</dbReference>
<dbReference type="InterPro" id="IPR042099">
    <property type="entry name" value="ANL_N_sf"/>
</dbReference>
<dbReference type="Pfam" id="PF00668">
    <property type="entry name" value="Condensation"/>
    <property type="match status" value="2"/>
</dbReference>
<dbReference type="GO" id="GO:0005829">
    <property type="term" value="C:cytosol"/>
    <property type="evidence" value="ECO:0007669"/>
    <property type="project" value="TreeGrafter"/>
</dbReference>
<comment type="caution">
    <text evidence="7">The sequence shown here is derived from an EMBL/GenBank/DDBJ whole genome shotgun (WGS) entry which is preliminary data.</text>
</comment>
<reference evidence="7 8" key="1">
    <citation type="submission" date="2018-03" db="EMBL/GenBank/DDBJ databases">
        <title>Bioinformatic expansion and discovery of thiopeptide antibiotics.</title>
        <authorList>
            <person name="Schwalen C.J."/>
            <person name="Hudson G.A."/>
            <person name="Mitchell D.A."/>
        </authorList>
    </citation>
    <scope>NUCLEOTIDE SEQUENCE [LARGE SCALE GENOMIC DNA]</scope>
    <source>
        <strain evidence="7 8">ATCC 21389</strain>
    </source>
</reference>
<dbReference type="PROSITE" id="PS00012">
    <property type="entry name" value="PHOSPHOPANTETHEINE"/>
    <property type="match status" value="3"/>
</dbReference>
<dbReference type="Gene3D" id="3.40.50.12780">
    <property type="entry name" value="N-terminal domain of ligase-like"/>
    <property type="match status" value="1"/>
</dbReference>
<dbReference type="OrthoDB" id="2472181at2"/>
<dbReference type="SUPFAM" id="SSF47336">
    <property type="entry name" value="ACP-like"/>
    <property type="match status" value="3"/>
</dbReference>
<sequence>RIELGEVQAALAGHPAVRECVVVVRDRQLAAYLVPLEGTAPTVAELRAHAAQVLPAYMVPGALVLLDAIPLTSNGKTDKRALPAPDFAGAQAEFTAPRTETEQRFAEVWAKVLRLDAVSVTAGFFDLGGDSISAVALVGALRTAGYELSVRDVFEHRTVAALAEQVGGPNGAAAQPAAVAPFALLAEADRDRLPGGLVDAYPLAHVQLGMVSELLAGQGRHTYQNVTAFKVRDDQPFDPAAFRSAAQLLIERHEILRTSIEPHGYSVPLQLVHAAAEPPVTVADLRALPAEQQQAELARFAAREQADSFDLGRAPLWRVAAHLTDETTWWVSMTECHPVLEGWSYHSLLMELLDCFRELRAGRTPAAPEQPAVRYADFVAAEAAAVASERDRAFWHQLLDRHQRFALPAGWHGDLAAPRTQYRVTVPYQDLEPQLRALASRAGASLKSVLLAAHLKVLSLLTEERSFFTGLVCDGRPEAAGADRVLGMYLNTLPFPARRTARTWLELVREVLADEIAMWPSRRYPMPVLQREAGEGRRLVEVMFNHQSFHQVDWELVEGESVLDLGHTEFPLAVTTVGGVFTLASHTHALDRAQVERIAELYRAVVAAMAADPLGDATTAFLPAGEREQLLALDPPAATAPDTRLLHQLFEQQAARTPDAVAVSFGAKQLSYRQLNERANQLAHRLRALGVGPESLVGVCLDRGPQLPVALIGVLKAGGAYVPLDPAYPADRLAYTASDAGLAALVTQHAHRPLAQGIHQGPTVLVEELGTEPVTDPAPLAEPGNAVYVIYTSGSTGRPKGCTLTHANVVRLLTATEREFGFGPADVWTLFHSYAFDFSVWELWGALAYGGRLVVVPFDTARSPEEFHRLLADERVTVLNQTPSAFRALATLPTAGLAVRVVVFGGEKLELSDLGGWTGRPGLALVNMYGITETTVHVTHHRITEQDTGSPAGRPIADLGLQLLDATGQLVPLGVVGEIHVSGPGLARGYLNRPDLTAERFVPNPYGAPGSRLYRSGDLARRRADGTLDFVGRADDQVKIRGYRIELGEIQAALAAHPAVREAVVLVRQDTPGHPELVAYVTGAASAAQLRAHTAQLLPDYMVPAVVVLDELPLTSTFKLDRRALPAPARTAAATLVAPRTATEERIAEVWGEVLGLTEVGVADGFFQSGGDSIRVLALVGALRAAGFQVSVAEIYTHPTVAELAELLGTAQQVAQAPRPVEPFELISADDRALLPEDATDAYPLGQIQLGMALEMLADRERNRYHNVTCFHVADDRPFSAQALREALALLVRRHEILRTSVDLTGYSVPLQLVHRAATVPLRTFELAGSEAQQRAAVKEFVTAERRHLFDQDSLPLLRAFAHDAGAGGWWLTLTESHVILEGFSHHSLVLELVACYRALRDGEPVPAAGQCSHRFADFVAAELTALDSAEDRAHWQRIVAKHTPVAVPADWREPAGTPARSFQVIRRFGELAEPLAAAAGAVRASVKNVLLAAHLKVVGGLTEAERFHTGLISHGRLEVPGAEHVYGMHLNTVPFPADRTARTWRELIRQVLDREAELWPHRRYPLSAIQRDSGRTNLIRITFSYLEFHGSDEQLDGGLGLGETPNEVGLNVIVSGSDLVLSADTATISRARAEQLADAYLSVLREIAADVDGDARHSGTGAVQAARPALPTPPARNETPVNDTRTAVGLFEQQAAATPVATAVLSATGKLSFAALNARANRIAHRLRELGVGPETKVVVLLDRTPDLPAALLGVWKAGGAYVPLDPGFPLARLARVIGDSGAAVVLTDSGRATALTGLDQRDWLLLDRDAELLAAQPATAPARTLDEANLAYVIYTSGTTGTPKGVEITQGALANYLAWTVAEYASRGTGGAPVFSSVAFDLVVPALYTPLLAGQPVHLLPADLAPAELGKQLADGGPYSFVKLTPAHLEVLLQQLTGDELAGLAGLLSVGGELFPGRLVNSWLEQAGPTGIRFVNEYGPTEVTVANSFHTVTDPQPEVVPIGRPIPATSMYVLDQALAELPEGVAGEIYVGGAGVARGYTGLPGLTAERFLPDPYGAPGSRMYRTGDVGVLLADGVVDYRGRADSQVKIRGYRIEPGEVEVVLGAHPGVAGAAVLAREDVPGELRLVAYVVPTPGWEFDAAALREHLSAQLPEYLVPAALVRLEAFPLTGNGKLDRAALPAPENGPSTTATAPRTPLEETVAGLFAELLGRERVGVEESFLELGGHSLLVIRLIGRLRSVLGVELAIDAFFAEPTVAGIAARLADAAPARPKLRRMVRKEESA</sequence>
<dbReference type="FunFam" id="2.30.38.10:FF:000001">
    <property type="entry name" value="Non-ribosomal peptide synthetase PvdI"/>
    <property type="match status" value="2"/>
</dbReference>
<dbReference type="InterPro" id="IPR036736">
    <property type="entry name" value="ACP-like_sf"/>
</dbReference>
<dbReference type="CDD" id="cd17643">
    <property type="entry name" value="A_NRPS_Cytc1-like"/>
    <property type="match status" value="1"/>
</dbReference>
<feature type="domain" description="Carrier" evidence="6">
    <location>
        <begin position="1138"/>
        <end position="1212"/>
    </location>
</feature>
<dbReference type="PROSITE" id="PS50075">
    <property type="entry name" value="CARRIER"/>
    <property type="match status" value="3"/>
</dbReference>
<comment type="cofactor">
    <cofactor evidence="1">
        <name>pantetheine 4'-phosphate</name>
        <dbReference type="ChEBI" id="CHEBI:47942"/>
    </cofactor>
</comment>
<keyword evidence="3" id="KW-0596">Phosphopantetheine</keyword>
<dbReference type="CDD" id="cd05930">
    <property type="entry name" value="A_NRPS"/>
    <property type="match status" value="1"/>
</dbReference>
<dbReference type="Pfam" id="PF00550">
    <property type="entry name" value="PP-binding"/>
    <property type="match status" value="3"/>
</dbReference>
<dbReference type="InterPro" id="IPR000873">
    <property type="entry name" value="AMP-dep_synth/lig_dom"/>
</dbReference>
<dbReference type="FunFam" id="1.10.1200.10:FF:000005">
    <property type="entry name" value="Nonribosomal peptide synthetase 1"/>
    <property type="match status" value="2"/>
</dbReference>
<dbReference type="Gene3D" id="2.30.38.10">
    <property type="entry name" value="Luciferase, Domain 3"/>
    <property type="match status" value="1"/>
</dbReference>
<dbReference type="GO" id="GO:0003824">
    <property type="term" value="F:catalytic activity"/>
    <property type="evidence" value="ECO:0007669"/>
    <property type="project" value="InterPro"/>
</dbReference>
<feature type="domain" description="Carrier" evidence="6">
    <location>
        <begin position="96"/>
        <end position="170"/>
    </location>
</feature>
<dbReference type="Gene3D" id="3.40.50.980">
    <property type="match status" value="2"/>
</dbReference>
<dbReference type="InterPro" id="IPR009081">
    <property type="entry name" value="PP-bd_ACP"/>
</dbReference>
<dbReference type="FunFam" id="1.10.1200.10:FF:000016">
    <property type="entry name" value="Non-ribosomal peptide synthase"/>
    <property type="match status" value="1"/>
</dbReference>
<dbReference type="SUPFAM" id="SSF56801">
    <property type="entry name" value="Acetyl-CoA synthetase-like"/>
    <property type="match status" value="3"/>
</dbReference>
<evidence type="ECO:0000256" key="3">
    <source>
        <dbReference type="ARBA" id="ARBA00022450"/>
    </source>
</evidence>
<dbReference type="GO" id="GO:0044550">
    <property type="term" value="P:secondary metabolite biosynthetic process"/>
    <property type="evidence" value="ECO:0007669"/>
    <property type="project" value="UniProtKB-ARBA"/>
</dbReference>
<dbReference type="InterPro" id="IPR010071">
    <property type="entry name" value="AA_adenyl_dom"/>
</dbReference>
<dbReference type="InterPro" id="IPR029058">
    <property type="entry name" value="AB_hydrolase_fold"/>
</dbReference>
<dbReference type="Gene3D" id="3.30.559.10">
    <property type="entry name" value="Chloramphenicol acetyltransferase-like domain"/>
    <property type="match status" value="2"/>
</dbReference>
<dbReference type="InterPro" id="IPR045851">
    <property type="entry name" value="AMP-bd_C_sf"/>
</dbReference>
<dbReference type="GO" id="GO:0072330">
    <property type="term" value="P:monocarboxylic acid biosynthetic process"/>
    <property type="evidence" value="ECO:0007669"/>
    <property type="project" value="UniProtKB-ARBA"/>
</dbReference>
<evidence type="ECO:0000256" key="2">
    <source>
        <dbReference type="ARBA" id="ARBA00006432"/>
    </source>
</evidence>
<proteinExistence type="inferred from homology"/>
<dbReference type="Pfam" id="PF13193">
    <property type="entry name" value="AMP-binding_C"/>
    <property type="match status" value="3"/>
</dbReference>
<dbReference type="NCBIfam" id="NF003417">
    <property type="entry name" value="PRK04813.1"/>
    <property type="match status" value="3"/>
</dbReference>
<dbReference type="NCBIfam" id="TIGR01733">
    <property type="entry name" value="AA-adenyl-dom"/>
    <property type="match status" value="2"/>
</dbReference>
<keyword evidence="8" id="KW-1185">Reference proteome</keyword>
<organism evidence="7 8">
    <name type="scientific">Streptomyces tateyamensis</name>
    <dbReference type="NCBI Taxonomy" id="565073"/>
    <lineage>
        <taxon>Bacteria</taxon>
        <taxon>Bacillati</taxon>
        <taxon>Actinomycetota</taxon>
        <taxon>Actinomycetes</taxon>
        <taxon>Kitasatosporales</taxon>
        <taxon>Streptomycetaceae</taxon>
        <taxon>Streptomyces</taxon>
    </lineage>
</organism>
<accession>A0A2V4PQW6</accession>
<evidence type="ECO:0000313" key="7">
    <source>
        <dbReference type="EMBL" id="PYC86948.1"/>
    </source>
</evidence>
<feature type="region of interest" description="Disordered" evidence="5">
    <location>
        <begin position="1659"/>
        <end position="1681"/>
    </location>
</feature>
<dbReference type="InterPro" id="IPR023213">
    <property type="entry name" value="CAT-like_dom_sf"/>
</dbReference>
<dbReference type="FunFam" id="3.30.300.30:FF:000010">
    <property type="entry name" value="Enterobactin synthetase component F"/>
    <property type="match status" value="2"/>
</dbReference>
<dbReference type="Pfam" id="PF00501">
    <property type="entry name" value="AMP-binding"/>
    <property type="match status" value="2"/>
</dbReference>
<dbReference type="EMBL" id="PYBW01000017">
    <property type="protein sequence ID" value="PYC86948.1"/>
    <property type="molecule type" value="Genomic_DNA"/>
</dbReference>
<feature type="domain" description="Carrier" evidence="6">
    <location>
        <begin position="2195"/>
        <end position="2270"/>
    </location>
</feature>
<dbReference type="Gene3D" id="3.30.300.30">
    <property type="match status" value="3"/>
</dbReference>
<comment type="similarity">
    <text evidence="2">Belongs to the ATP-dependent AMP-binding enzyme family.</text>
</comment>
<feature type="non-terminal residue" evidence="7">
    <location>
        <position position="1"/>
    </location>
</feature>
<evidence type="ECO:0000313" key="8">
    <source>
        <dbReference type="Proteomes" id="UP000248039"/>
    </source>
</evidence>
<dbReference type="Gene3D" id="3.30.559.30">
    <property type="entry name" value="Nonribosomal peptide synthetase, condensation domain"/>
    <property type="match status" value="2"/>
</dbReference>
<gene>
    <name evidence="7" type="ORF">C7C46_05250</name>
</gene>